<keyword evidence="1" id="KW-0732">Signal</keyword>
<reference evidence="2" key="1">
    <citation type="journal article" date="2020" name="Stud. Mycol.">
        <title>101 Dothideomycetes genomes: a test case for predicting lifestyles and emergence of pathogens.</title>
        <authorList>
            <person name="Haridas S."/>
            <person name="Albert R."/>
            <person name="Binder M."/>
            <person name="Bloem J."/>
            <person name="Labutti K."/>
            <person name="Salamov A."/>
            <person name="Andreopoulos B."/>
            <person name="Baker S."/>
            <person name="Barry K."/>
            <person name="Bills G."/>
            <person name="Bluhm B."/>
            <person name="Cannon C."/>
            <person name="Castanera R."/>
            <person name="Culley D."/>
            <person name="Daum C."/>
            <person name="Ezra D."/>
            <person name="Gonzalez J."/>
            <person name="Henrissat B."/>
            <person name="Kuo A."/>
            <person name="Liang C."/>
            <person name="Lipzen A."/>
            <person name="Lutzoni F."/>
            <person name="Magnuson J."/>
            <person name="Mondo S."/>
            <person name="Nolan M."/>
            <person name="Ohm R."/>
            <person name="Pangilinan J."/>
            <person name="Park H.-J."/>
            <person name="Ramirez L."/>
            <person name="Alfaro M."/>
            <person name="Sun H."/>
            <person name="Tritt A."/>
            <person name="Yoshinaga Y."/>
            <person name="Zwiers L.-H."/>
            <person name="Turgeon B."/>
            <person name="Goodwin S."/>
            <person name="Spatafora J."/>
            <person name="Crous P."/>
            <person name="Grigoriev I."/>
        </authorList>
    </citation>
    <scope>NUCLEOTIDE SEQUENCE</scope>
    <source>
        <strain evidence="2">CBS 116435</strain>
    </source>
</reference>
<evidence type="ECO:0000313" key="2">
    <source>
        <dbReference type="EMBL" id="KAF2720749.1"/>
    </source>
</evidence>
<sequence length="275" mass="30061">MFWFLLLMFVTTSGIIGTGIWDEKTNHNLARSLHDIDEALVGDGYKHSILYTRVNNGVLSMEGLLGQDMGVTAYNESGGLMHLTSEKGNDKVVLGGIYVKDNVTVQPQGLFKARISGLKQEVTGNWFLVPRVKEHSKRDVSAAEALTSELVTIQNADDLIANLTKSISNKLEQTEAVSSVPDYLGHVVEALLSKKVVMTHGPDAIAQAIRSVMDTTEAVSEGTVTAAAMHQSLIADQESREAANKVIEMVFERKFPACERRVGPCEKDLFADLEL</sequence>
<gene>
    <name evidence="2" type="ORF">K431DRAFT_285431</name>
</gene>
<comment type="caution">
    <text evidence="2">The sequence shown here is derived from an EMBL/GenBank/DDBJ whole genome shotgun (WGS) entry which is preliminary data.</text>
</comment>
<feature type="signal peptide" evidence="1">
    <location>
        <begin position="1"/>
        <end position="17"/>
    </location>
</feature>
<accession>A0A9P4UNJ0</accession>
<organism evidence="2 3">
    <name type="scientific">Polychaeton citri CBS 116435</name>
    <dbReference type="NCBI Taxonomy" id="1314669"/>
    <lineage>
        <taxon>Eukaryota</taxon>
        <taxon>Fungi</taxon>
        <taxon>Dikarya</taxon>
        <taxon>Ascomycota</taxon>
        <taxon>Pezizomycotina</taxon>
        <taxon>Dothideomycetes</taxon>
        <taxon>Dothideomycetidae</taxon>
        <taxon>Capnodiales</taxon>
        <taxon>Capnodiaceae</taxon>
        <taxon>Polychaeton</taxon>
    </lineage>
</organism>
<name>A0A9P4UNJ0_9PEZI</name>
<protein>
    <submittedName>
        <fullName evidence="2">Uncharacterized protein</fullName>
    </submittedName>
</protein>
<dbReference type="EMBL" id="MU003796">
    <property type="protein sequence ID" value="KAF2720749.1"/>
    <property type="molecule type" value="Genomic_DNA"/>
</dbReference>
<evidence type="ECO:0000313" key="3">
    <source>
        <dbReference type="Proteomes" id="UP000799441"/>
    </source>
</evidence>
<proteinExistence type="predicted"/>
<dbReference type="Proteomes" id="UP000799441">
    <property type="component" value="Unassembled WGS sequence"/>
</dbReference>
<evidence type="ECO:0000256" key="1">
    <source>
        <dbReference type="SAM" id="SignalP"/>
    </source>
</evidence>
<feature type="chain" id="PRO_5040379478" evidence="1">
    <location>
        <begin position="18"/>
        <end position="275"/>
    </location>
</feature>
<keyword evidence="3" id="KW-1185">Reference proteome</keyword>
<dbReference type="AlphaFoldDB" id="A0A9P4UNJ0"/>